<name>A0ABU7U009_9PROT</name>
<dbReference type="Pfam" id="PF01638">
    <property type="entry name" value="HxlR"/>
    <property type="match status" value="1"/>
</dbReference>
<evidence type="ECO:0000313" key="5">
    <source>
        <dbReference type="EMBL" id="MEE8657538.1"/>
    </source>
</evidence>
<dbReference type="InterPro" id="IPR036388">
    <property type="entry name" value="WH-like_DNA-bd_sf"/>
</dbReference>
<evidence type="ECO:0000313" key="6">
    <source>
        <dbReference type="Proteomes" id="UP001312908"/>
    </source>
</evidence>
<accession>A0ABU7U009</accession>
<sequence>MSKRKPKLYEPCPIARSVDIFGDRWSLLILRDAFDGHRRFGDIQRSLGVARNILSHRLRKLVDAGILKTQSASDGSAYQEYVLTAQGERLFPIVVALRQWGERNLFTCGERHSHLLERATGKSVPLMIPIARDGTVLTPEAAYVEKVI</sequence>
<evidence type="ECO:0000259" key="4">
    <source>
        <dbReference type="PROSITE" id="PS51118"/>
    </source>
</evidence>
<keyword evidence="6" id="KW-1185">Reference proteome</keyword>
<dbReference type="EMBL" id="JAWJZY010000001">
    <property type="protein sequence ID" value="MEE8657538.1"/>
    <property type="molecule type" value="Genomic_DNA"/>
</dbReference>
<dbReference type="InterPro" id="IPR002577">
    <property type="entry name" value="HTH_HxlR"/>
</dbReference>
<dbReference type="SUPFAM" id="SSF46785">
    <property type="entry name" value="Winged helix' DNA-binding domain"/>
    <property type="match status" value="1"/>
</dbReference>
<keyword evidence="2" id="KW-0238">DNA-binding</keyword>
<keyword evidence="3" id="KW-0804">Transcription</keyword>
<proteinExistence type="predicted"/>
<comment type="caution">
    <text evidence="5">The sequence shown here is derived from an EMBL/GenBank/DDBJ whole genome shotgun (WGS) entry which is preliminary data.</text>
</comment>
<keyword evidence="1" id="KW-0805">Transcription regulation</keyword>
<protein>
    <submittedName>
        <fullName evidence="5">HTH hxlR-type domain-containing protein</fullName>
    </submittedName>
</protein>
<dbReference type="InterPro" id="IPR036390">
    <property type="entry name" value="WH_DNA-bd_sf"/>
</dbReference>
<dbReference type="PANTHER" id="PTHR33204">
    <property type="entry name" value="TRANSCRIPTIONAL REGULATOR, MARR FAMILY"/>
    <property type="match status" value="1"/>
</dbReference>
<dbReference type="PROSITE" id="PS51118">
    <property type="entry name" value="HTH_HXLR"/>
    <property type="match status" value="1"/>
</dbReference>
<reference evidence="5 6" key="1">
    <citation type="submission" date="2023-10" db="EMBL/GenBank/DDBJ databases">
        <title>Sorlinia euscelidii gen. nov., sp. nov., an acetic acid bacteria isolated from the gut of Euscelidius variegatus emitter.</title>
        <authorList>
            <person name="Michoud G."/>
            <person name="Marasco R."/>
            <person name="Seferji K."/>
            <person name="Gonella E."/>
            <person name="Garuglieri E."/>
            <person name="Alma A."/>
            <person name="Mapelli F."/>
            <person name="Borin S."/>
            <person name="Daffonchio D."/>
            <person name="Crotti E."/>
        </authorList>
    </citation>
    <scope>NUCLEOTIDE SEQUENCE [LARGE SCALE GENOMIC DNA]</scope>
    <source>
        <strain evidence="5 6">EV16P</strain>
    </source>
</reference>
<dbReference type="Gene3D" id="1.10.10.10">
    <property type="entry name" value="Winged helix-like DNA-binding domain superfamily/Winged helix DNA-binding domain"/>
    <property type="match status" value="1"/>
</dbReference>
<dbReference type="PANTHER" id="PTHR33204:SF18">
    <property type="entry name" value="TRANSCRIPTIONAL REGULATORY PROTEIN"/>
    <property type="match status" value="1"/>
</dbReference>
<dbReference type="CDD" id="cd00090">
    <property type="entry name" value="HTH_ARSR"/>
    <property type="match status" value="1"/>
</dbReference>
<evidence type="ECO:0000256" key="1">
    <source>
        <dbReference type="ARBA" id="ARBA00023015"/>
    </source>
</evidence>
<feature type="domain" description="HTH hxlR-type" evidence="4">
    <location>
        <begin position="12"/>
        <end position="109"/>
    </location>
</feature>
<organism evidence="5 6">
    <name type="scientific">Sorlinia euscelidii</name>
    <dbReference type="NCBI Taxonomy" id="3081148"/>
    <lineage>
        <taxon>Bacteria</taxon>
        <taxon>Pseudomonadati</taxon>
        <taxon>Pseudomonadota</taxon>
        <taxon>Alphaproteobacteria</taxon>
        <taxon>Acetobacterales</taxon>
        <taxon>Acetobacteraceae</taxon>
        <taxon>Sorlinia</taxon>
    </lineage>
</organism>
<dbReference type="InterPro" id="IPR011991">
    <property type="entry name" value="ArsR-like_HTH"/>
</dbReference>
<gene>
    <name evidence="5" type="ORF">DOFOFD_00685</name>
</gene>
<evidence type="ECO:0000256" key="2">
    <source>
        <dbReference type="ARBA" id="ARBA00023125"/>
    </source>
</evidence>
<evidence type="ECO:0000256" key="3">
    <source>
        <dbReference type="ARBA" id="ARBA00023163"/>
    </source>
</evidence>
<dbReference type="Proteomes" id="UP001312908">
    <property type="component" value="Unassembled WGS sequence"/>
</dbReference>
<dbReference type="RefSeq" id="WP_394818575.1">
    <property type="nucleotide sequence ID" value="NZ_JAWJZY010000001.1"/>
</dbReference>